<feature type="transmembrane region" description="Helical" evidence="1">
    <location>
        <begin position="35"/>
        <end position="67"/>
    </location>
</feature>
<comment type="caution">
    <text evidence="2">The sequence shown here is derived from an EMBL/GenBank/DDBJ whole genome shotgun (WGS) entry which is preliminary data.</text>
</comment>
<keyword evidence="1" id="KW-1133">Transmembrane helix</keyword>
<gene>
    <name evidence="2" type="ORF">BGI32_05735</name>
</gene>
<dbReference type="Proteomes" id="UP000231293">
    <property type="component" value="Unassembled WGS sequence"/>
</dbReference>
<evidence type="ECO:0000256" key="1">
    <source>
        <dbReference type="SAM" id="Phobius"/>
    </source>
</evidence>
<dbReference type="AlphaFoldDB" id="A0A2N9WU14"/>
<evidence type="ECO:0000313" key="2">
    <source>
        <dbReference type="EMBL" id="PIT15429.1"/>
    </source>
</evidence>
<organism evidence="2 3">
    <name type="scientific">Snodgrassella alvi</name>
    <dbReference type="NCBI Taxonomy" id="1196083"/>
    <lineage>
        <taxon>Bacteria</taxon>
        <taxon>Pseudomonadati</taxon>
        <taxon>Pseudomonadota</taxon>
        <taxon>Betaproteobacteria</taxon>
        <taxon>Neisseriales</taxon>
        <taxon>Neisseriaceae</taxon>
        <taxon>Snodgrassella</taxon>
    </lineage>
</organism>
<keyword evidence="1" id="KW-0472">Membrane</keyword>
<reference evidence="2 3" key="1">
    <citation type="journal article" date="2017" name="MBio">
        <title>Type VI secretion-mediated competition in the bee gut microbiome.</title>
        <authorList>
            <person name="Steele M.I."/>
            <person name="Kwong W.K."/>
            <person name="Powell J.E."/>
            <person name="Whiteley M."/>
            <person name="Moran N.A."/>
        </authorList>
    </citation>
    <scope>NUCLEOTIDE SEQUENCE [LARGE SCALE GENOMIC DNA]</scope>
    <source>
        <strain evidence="2 3">App2-2</strain>
    </source>
</reference>
<keyword evidence="1" id="KW-0812">Transmembrane</keyword>
<protein>
    <submittedName>
        <fullName evidence="2">Uncharacterized protein</fullName>
    </submittedName>
</protein>
<name>A0A2N9WU14_9NEIS</name>
<evidence type="ECO:0000313" key="3">
    <source>
        <dbReference type="Proteomes" id="UP000231293"/>
    </source>
</evidence>
<sequence length="255" mass="29135">MDNQEQTAQHLKFSIAYSFWYEKFMYKFFGRLDKLAALILMLVAICTVAGLCSAIISGLIITIVVFFQLTIKAGVKSQSAKAVYQEYKSLYLHFDDYDIEELKVKFSELNLKDTDEVDALAYPARLAALAMLGMTPANGYAEVSRNLNVKEQLILLFIGERIEYEFSEMLRGQIISASLDMVKDNNAMDNFLNWKSVEKDGLPDRKDFYLTCGEGIHGVDLAYYQPGIKIWEDYEGDPDIHVTHYMLLSEIPRPK</sequence>
<accession>A0A2N9WU14</accession>
<dbReference type="RefSeq" id="WP_100113587.1">
    <property type="nucleotide sequence ID" value="NZ_MDVB01000060.1"/>
</dbReference>
<proteinExistence type="predicted"/>
<dbReference type="EMBL" id="MDVB01000060">
    <property type="protein sequence ID" value="PIT15429.1"/>
    <property type="molecule type" value="Genomic_DNA"/>
</dbReference>